<name>D6GUE2_PARA5</name>
<dbReference type="PANTHER" id="PTHR11659:SF0">
    <property type="entry name" value="GLUTAMYL-TRNA(GLN) AMIDOTRANSFERASE SUBUNIT B, MITOCHONDRIAL"/>
    <property type="match status" value="1"/>
</dbReference>
<sequence>MKIGLEVHVALPTKTKLFCNDLAYENQDIPNSNVCPVCLGLPGSKPVLNKKALEISANIANSLNCKIPAKTSFVRKVYFYPDLPKGYQITQLDGAIGKEGYISIKNKKVGIRRVQIEEDPAKILREKDYSLIDFNRSGVPLNEIVTEPDIENLEELKELIKELRSILYYNGVDINQEIKSDLNISLAENRVEIKNVTGIKNLISAAEYEIQRQSQLIKDGKDVIMETRTYKEDTEETVSSREKETEEEYGFIFESDLTFYETSNIKLNKVVIPSKIAHELAEKNGYSEETIRELVMFNKRNLYLLSNTPKEDFSKAVALIEKFYSFGIMDYSDNQFEMMLKYDVSSMDKGTFMSRIEGKEPIKEADKKEIEEYLILTIKQDSTLQGREDEKAIGFLIGKLKQKYHMDSKEAKEIIEKTIKTQKVN</sequence>
<keyword evidence="2" id="KW-0547">Nucleotide-binding</keyword>
<organism evidence="6 7">
    <name type="scientific">Candidatus Parvarchaeum acidophilus ARMAN-5</name>
    <dbReference type="NCBI Taxonomy" id="662762"/>
    <lineage>
        <taxon>Archaea</taxon>
        <taxon>Candidatus Parvarchaeota</taxon>
        <taxon>Candidatus Parvarchaeum</taxon>
    </lineage>
</organism>
<evidence type="ECO:0000256" key="1">
    <source>
        <dbReference type="ARBA" id="ARBA00022598"/>
    </source>
</evidence>
<dbReference type="SUPFAM" id="SSF55931">
    <property type="entry name" value="Glutamine synthetase/guanido kinase"/>
    <property type="match status" value="1"/>
</dbReference>
<dbReference type="InterPro" id="IPR017959">
    <property type="entry name" value="Asn/Gln-tRNA_amidoTrfase_suB/E"/>
</dbReference>
<dbReference type="GO" id="GO:0005524">
    <property type="term" value="F:ATP binding"/>
    <property type="evidence" value="ECO:0007669"/>
    <property type="project" value="UniProtKB-KW"/>
</dbReference>
<dbReference type="EMBL" id="GG745545">
    <property type="protein sequence ID" value="EFD93198.1"/>
    <property type="molecule type" value="Genomic_DNA"/>
</dbReference>
<dbReference type="Pfam" id="PF02934">
    <property type="entry name" value="GatB_N"/>
    <property type="match status" value="1"/>
</dbReference>
<dbReference type="Proteomes" id="UP000009376">
    <property type="component" value="Unassembled WGS sequence"/>
</dbReference>
<dbReference type="AlphaFoldDB" id="D6GUE2"/>
<dbReference type="InterPro" id="IPR006075">
    <property type="entry name" value="Asn/Gln-tRNA_Trfase_suB/E_cat"/>
</dbReference>
<dbReference type="GO" id="GO:0006412">
    <property type="term" value="P:translation"/>
    <property type="evidence" value="ECO:0007669"/>
    <property type="project" value="UniProtKB-KW"/>
</dbReference>
<keyword evidence="4" id="KW-0648">Protein biosynthesis</keyword>
<dbReference type="InterPro" id="IPR014746">
    <property type="entry name" value="Gln_synth/guanido_kin_cat_dom"/>
</dbReference>
<evidence type="ECO:0000256" key="4">
    <source>
        <dbReference type="ARBA" id="ARBA00022917"/>
    </source>
</evidence>
<dbReference type="GO" id="GO:0050567">
    <property type="term" value="F:glutaminyl-tRNA synthase (glutamine-hydrolyzing) activity"/>
    <property type="evidence" value="ECO:0007669"/>
    <property type="project" value="TreeGrafter"/>
</dbReference>
<evidence type="ECO:0000256" key="2">
    <source>
        <dbReference type="ARBA" id="ARBA00022741"/>
    </source>
</evidence>
<keyword evidence="3" id="KW-0067">ATP-binding</keyword>
<accession>D6GUE2</accession>
<keyword evidence="1" id="KW-0436">Ligase</keyword>
<feature type="domain" description="Aspartyl/Glutamyl-tRNA(Gln) amidotransferase subunit B/E catalytic" evidence="5">
    <location>
        <begin position="1"/>
        <end position="262"/>
    </location>
</feature>
<dbReference type="PANTHER" id="PTHR11659">
    <property type="entry name" value="GLUTAMYL-TRNA GLN AMIDOTRANSFERASE SUBUNIT B MITOCHONDRIAL AND PROKARYOTIC PET112-RELATED"/>
    <property type="match status" value="1"/>
</dbReference>
<evidence type="ECO:0000313" key="6">
    <source>
        <dbReference type="EMBL" id="EFD93198.1"/>
    </source>
</evidence>
<gene>
    <name evidence="6" type="ORF">BJBARM5_0070</name>
</gene>
<proteinExistence type="predicted"/>
<protein>
    <submittedName>
        <fullName evidence="6">GatB-like protein</fullName>
    </submittedName>
</protein>
<evidence type="ECO:0000256" key="3">
    <source>
        <dbReference type="ARBA" id="ARBA00022840"/>
    </source>
</evidence>
<evidence type="ECO:0000313" key="7">
    <source>
        <dbReference type="Proteomes" id="UP000009376"/>
    </source>
</evidence>
<dbReference type="GO" id="GO:0070681">
    <property type="term" value="P:glutaminyl-tRNAGln biosynthesis via transamidation"/>
    <property type="evidence" value="ECO:0007669"/>
    <property type="project" value="TreeGrafter"/>
</dbReference>
<evidence type="ECO:0000259" key="5">
    <source>
        <dbReference type="Pfam" id="PF02934"/>
    </source>
</evidence>
<reference evidence="6 7" key="1">
    <citation type="journal article" date="2010" name="Proc. Natl. Acad. Sci. U.S.A.">
        <title>Enigmatic, ultrasmall, uncultivated Archaea.</title>
        <authorList>
            <person name="Baker B.J."/>
            <person name="Comolli L.R."/>
            <person name="Dick G.J."/>
            <person name="Hauser L.J."/>
            <person name="Hyatt D."/>
            <person name="Dill B.D."/>
            <person name="Land M.L."/>
            <person name="Verberkmoes N.C."/>
            <person name="Hettich R.L."/>
            <person name="Banfield J.F."/>
        </authorList>
    </citation>
    <scope>NUCLEOTIDE SEQUENCE [LARGE SCALE GENOMIC DNA]</scope>
</reference>